<protein>
    <recommendedName>
        <fullName evidence="1">DSBA-like thioredoxin domain-containing protein</fullName>
    </recommendedName>
</protein>
<reference evidence="2 3" key="4">
    <citation type="journal article" date="2009" name="Appl. Environ. Microbiol.">
        <title>Comparative genome-wide transcriptional profiling of Azorhizobium caulinodans ORS571 grown under free-living and symbiotic conditions.</title>
        <authorList>
            <person name="Tsukada S."/>
            <person name="Aono T."/>
            <person name="Akiba N."/>
            <person name="Lee KB."/>
            <person name="Liu CT."/>
            <person name="Toyazaki H."/>
            <person name="Oyaizu H."/>
        </authorList>
    </citation>
    <scope>NUCLEOTIDE SEQUENCE [LARGE SCALE GENOMIC DNA]</scope>
    <source>
        <strain evidence="3">ATCC 43989 / DSM 5975 / JCM 20966 / LMG 6465 / NBRC 14845 / NCIMB 13405 / ORS 571</strain>
    </source>
</reference>
<dbReference type="PANTHER" id="PTHR13887">
    <property type="entry name" value="GLUTATHIONE S-TRANSFERASE KAPPA"/>
    <property type="match status" value="1"/>
</dbReference>
<dbReference type="Gene3D" id="3.40.30.10">
    <property type="entry name" value="Glutaredoxin"/>
    <property type="match status" value="1"/>
</dbReference>
<keyword evidence="3" id="KW-1185">Reference proteome</keyword>
<evidence type="ECO:0000259" key="1">
    <source>
        <dbReference type="Pfam" id="PF01323"/>
    </source>
</evidence>
<dbReference type="Proteomes" id="UP000000270">
    <property type="component" value="Chromosome"/>
</dbReference>
<name>A8ILV3_AZOC5</name>
<dbReference type="InterPro" id="IPR001853">
    <property type="entry name" value="DSBA-like_thioredoxin_dom"/>
</dbReference>
<accession>A8ILV3</accession>
<proteinExistence type="predicted"/>
<dbReference type="eggNOG" id="COG3531">
    <property type="taxonomic scope" value="Bacteria"/>
</dbReference>
<dbReference type="Pfam" id="PF01323">
    <property type="entry name" value="DSBA"/>
    <property type="match status" value="1"/>
</dbReference>
<dbReference type="RefSeq" id="WP_012168954.1">
    <property type="nucleotide sequence ID" value="NC_009937.1"/>
</dbReference>
<dbReference type="SUPFAM" id="SSF52833">
    <property type="entry name" value="Thioredoxin-like"/>
    <property type="match status" value="1"/>
</dbReference>
<dbReference type="InterPro" id="IPR036249">
    <property type="entry name" value="Thioredoxin-like_sf"/>
</dbReference>
<reference evidence="2 3" key="5">
    <citation type="journal article" date="2010" name="Appl. Environ. Microbiol.">
        <title>phrR-like gene praR of Azorhizobium caulinodans ORS571 is essential for symbiosis with Sesbania rostrata and is involved in expression of reb genes.</title>
        <authorList>
            <person name="Akiba N."/>
            <person name="Aono T."/>
            <person name="Toyazaki H."/>
            <person name="Sato S."/>
            <person name="Oyaizu H."/>
        </authorList>
    </citation>
    <scope>NUCLEOTIDE SEQUENCE [LARGE SCALE GENOMIC DNA]</scope>
    <source>
        <strain evidence="3">ATCC 43989 / DSM 5975 / JCM 20966 / LMG 6465 / NBRC 14845 / NCIMB 13405 / ORS 571</strain>
    </source>
</reference>
<dbReference type="EMBL" id="AP009384">
    <property type="protein sequence ID" value="BAF86421.1"/>
    <property type="molecule type" value="Genomic_DNA"/>
</dbReference>
<sequence length="205" mass="21868">MTIRLHYIHDPLCGWCYAAAPLAEAAAAVPGVEIVLHGGGLFPEPAQLAPAMVSHIRAADARIAQMTGQAFGRPYLDELLPDPALRLHSLPPIAAVMAAEELAGQGLGMHVAIQRAHYVDGKRVVEPETLADLAQGLGLDREGFVSALGRQPVADHLSQTRRLMARFGLGGFPGFVRESDGRFDVLPHTQLYGQPGKFADLLKAG</sequence>
<dbReference type="PANTHER" id="PTHR13887:SF51">
    <property type="entry name" value="DSBA FAMILY PROTEIN"/>
    <property type="match status" value="1"/>
</dbReference>
<reference evidence="2 3" key="3">
    <citation type="journal article" date="2008" name="BMC Genomics">
        <title>The genome of the versatile nitrogen fixer Azorhizobium caulinodans ORS571.</title>
        <authorList>
            <person name="Lee KB."/>
            <person name="Backer P.D."/>
            <person name="Aono T."/>
            <person name="Liu CT."/>
            <person name="Suzuki S."/>
            <person name="Suzuki T."/>
            <person name="Kaneko T."/>
            <person name="Yamada M."/>
            <person name="Tabata S."/>
            <person name="Kupfer D.M."/>
            <person name="Najar F.Z."/>
            <person name="Wiley G.B."/>
            <person name="Roe B."/>
            <person name="Binnewies T.T."/>
            <person name="Ussery D.W."/>
            <person name="D'Haeze W."/>
            <person name="Herder J.D."/>
            <person name="Gevers D."/>
            <person name="Vereecke D."/>
            <person name="Holsters M."/>
            <person name="Oyaizu H."/>
        </authorList>
    </citation>
    <scope>NUCLEOTIDE SEQUENCE [LARGE SCALE GENOMIC DNA]</scope>
    <source>
        <strain evidence="3">ATCC 43989 / DSM 5975 / JCM 20966 / LMG 6465 / NBRC 14845 / NCIMB 13405 / ORS 571</strain>
    </source>
</reference>
<organism evidence="2 3">
    <name type="scientific">Azorhizobium caulinodans (strain ATCC 43989 / DSM 5975 / JCM 20966 / LMG 6465 / NBRC 14845 / NCIMB 13405 / ORS 571)</name>
    <dbReference type="NCBI Taxonomy" id="438753"/>
    <lineage>
        <taxon>Bacteria</taxon>
        <taxon>Pseudomonadati</taxon>
        <taxon>Pseudomonadota</taxon>
        <taxon>Alphaproteobacteria</taxon>
        <taxon>Hyphomicrobiales</taxon>
        <taxon>Xanthobacteraceae</taxon>
        <taxon>Azorhizobium</taxon>
    </lineage>
</organism>
<evidence type="ECO:0000313" key="2">
    <source>
        <dbReference type="EMBL" id="BAF86421.1"/>
    </source>
</evidence>
<evidence type="ECO:0000313" key="3">
    <source>
        <dbReference type="Proteomes" id="UP000000270"/>
    </source>
</evidence>
<reference evidence="2 3" key="1">
    <citation type="journal article" date="2007" name="Appl. Environ. Microbiol.">
        <title>Rhizobial factors required for stem nodule maturation and maintenance in Sesbania rostrata-Azorhizobium caulinodans ORS571 symbiosis.</title>
        <authorList>
            <person name="Suzuki S."/>
            <person name="Aono T."/>
            <person name="Lee KB."/>
            <person name="Suzuki T."/>
            <person name="Liu CT."/>
            <person name="Miwa H."/>
            <person name="Wakao S."/>
            <person name="Iki T."/>
            <person name="Oyaizu H."/>
        </authorList>
    </citation>
    <scope>NUCLEOTIDE SEQUENCE [LARGE SCALE GENOMIC DNA]</scope>
    <source>
        <strain evidence="3">ATCC 43989 / DSM 5975 / JCM 20966 / LMG 6465 / NBRC 14845 / NCIMB 13405 / ORS 571</strain>
    </source>
</reference>
<reference evidence="3" key="2">
    <citation type="submission" date="2007-04" db="EMBL/GenBank/DDBJ databases">
        <title>Complete genome sequence of the nitrogen-fixing bacterium Azorhizobium caulinodans ORS571.</title>
        <authorList>
            <person name="Lee K.B."/>
            <person name="Backer P.D."/>
            <person name="Aono T."/>
            <person name="Liu C.T."/>
            <person name="Suzuki S."/>
            <person name="Suzuki T."/>
            <person name="Kaneko T."/>
            <person name="Yamada M."/>
            <person name="Tabata S."/>
            <person name="Kupfer D.M."/>
            <person name="Najar F.Z."/>
            <person name="Wiley G.B."/>
            <person name="Roe B."/>
            <person name="Binnewies T."/>
            <person name="Ussery D."/>
            <person name="Vereecke D."/>
            <person name="Gevers D."/>
            <person name="Holsters M."/>
            <person name="Oyaizu H."/>
        </authorList>
    </citation>
    <scope>NUCLEOTIDE SEQUENCE [LARGE SCALE GENOMIC DNA]</scope>
    <source>
        <strain evidence="3">ATCC 43989 / DSM 5975 / JCM 20966 / LMG 6465 / NBRC 14845 / NCIMB 13405 / ORS 571</strain>
    </source>
</reference>
<dbReference type="GO" id="GO:0016491">
    <property type="term" value="F:oxidoreductase activity"/>
    <property type="evidence" value="ECO:0007669"/>
    <property type="project" value="InterPro"/>
</dbReference>
<feature type="domain" description="DSBA-like thioredoxin" evidence="1">
    <location>
        <begin position="10"/>
        <end position="177"/>
    </location>
</feature>
<reference evidence="2 3" key="6">
    <citation type="journal article" date="2011" name="Appl. Environ. Microbiol.">
        <title>Involvement of the azorhizobial chromosome partition gene (parA) in the onset of bacteroid differentiation during Sesbania rostrata stem nodule development.</title>
        <authorList>
            <person name="Liu CT."/>
            <person name="Lee KB."/>
            <person name="Wang YS."/>
            <person name="Peng MH."/>
            <person name="Lee KT."/>
            <person name="Suzuki S."/>
            <person name="Suzuki T."/>
            <person name="Oyaizu H."/>
        </authorList>
    </citation>
    <scope>NUCLEOTIDE SEQUENCE [LARGE SCALE GENOMIC DNA]</scope>
    <source>
        <strain evidence="3">ATCC 43989 / DSM 5975 / JCM 20966 / LMG 6465 / NBRC 14845 / NCIMB 13405 / ORS 571</strain>
    </source>
</reference>
<dbReference type="CDD" id="cd03025">
    <property type="entry name" value="DsbA_FrnE_like"/>
    <property type="match status" value="1"/>
</dbReference>
<dbReference type="HOGENOM" id="CLU_097497_0_0_5"/>
<gene>
    <name evidence="2" type="ordered locus">AZC_0423</name>
</gene>
<dbReference type="STRING" id="438753.AZC_0423"/>
<dbReference type="KEGG" id="azc:AZC_0423"/>
<dbReference type="AlphaFoldDB" id="A8ILV3"/>